<dbReference type="AlphaFoldDB" id="A0A8S4PGD9"/>
<feature type="compositionally biased region" description="Basic residues" evidence="6">
    <location>
        <begin position="22"/>
        <end position="39"/>
    </location>
</feature>
<dbReference type="GO" id="GO:0005840">
    <property type="term" value="C:ribosome"/>
    <property type="evidence" value="ECO:0007669"/>
    <property type="project" value="UniProtKB-KW"/>
</dbReference>
<protein>
    <recommendedName>
        <fullName evidence="5">60S ribosomal protein L36</fullName>
    </recommendedName>
</protein>
<proteinExistence type="inferred from homology"/>
<keyword evidence="8" id="KW-1185">Reference proteome</keyword>
<dbReference type="InterPro" id="IPR000509">
    <property type="entry name" value="Ribosomal_eL36"/>
</dbReference>
<accession>A0A8S4PGD9</accession>
<dbReference type="FunFam" id="1.10.10.1760:FF:000001">
    <property type="entry name" value="60S ribosomal protein L36"/>
    <property type="match status" value="1"/>
</dbReference>
<dbReference type="GO" id="GO:0003735">
    <property type="term" value="F:structural constituent of ribosome"/>
    <property type="evidence" value="ECO:0007669"/>
    <property type="project" value="InterPro"/>
</dbReference>
<evidence type="ECO:0000313" key="7">
    <source>
        <dbReference type="EMBL" id="CAH1792288.1"/>
    </source>
</evidence>
<keyword evidence="3 5" id="KW-0689">Ribosomal protein</keyword>
<sequence>MTKSGIMAIRYDLAVGLEKGHKTTKNVRKPRPSRRKGKLNKHVKFIRDIVREITGFAPYERRTMELLKISKDKRALKFCKKRLGTHIRGKRKREEMNATLQAMRKAQASKH</sequence>
<dbReference type="PANTHER" id="PTHR10114">
    <property type="entry name" value="60S RIBOSOMAL PROTEIN L36"/>
    <property type="match status" value="1"/>
</dbReference>
<evidence type="ECO:0000313" key="8">
    <source>
        <dbReference type="Proteomes" id="UP000749559"/>
    </source>
</evidence>
<dbReference type="Gene3D" id="1.10.10.1760">
    <property type="entry name" value="60S ribosomal protein L36"/>
    <property type="match status" value="1"/>
</dbReference>
<dbReference type="Pfam" id="PF01158">
    <property type="entry name" value="Ribosomal_L36e"/>
    <property type="match status" value="1"/>
</dbReference>
<comment type="similarity">
    <text evidence="1 5">Belongs to the eukaryotic ribosomal protein eL36 family.</text>
</comment>
<evidence type="ECO:0000256" key="1">
    <source>
        <dbReference type="ARBA" id="ARBA00006509"/>
    </source>
</evidence>
<comment type="caution">
    <text evidence="7">The sequence shown here is derived from an EMBL/GenBank/DDBJ whole genome shotgun (WGS) entry which is preliminary data.</text>
</comment>
<reference evidence="7" key="1">
    <citation type="submission" date="2022-03" db="EMBL/GenBank/DDBJ databases">
        <authorList>
            <person name="Martin C."/>
        </authorList>
    </citation>
    <scope>NUCLEOTIDE SEQUENCE</scope>
</reference>
<name>A0A8S4PGD9_OWEFU</name>
<dbReference type="EMBL" id="CAIIXF020000008">
    <property type="protein sequence ID" value="CAH1792288.1"/>
    <property type="molecule type" value="Genomic_DNA"/>
</dbReference>
<gene>
    <name evidence="7" type="ORF">OFUS_LOCUS17275</name>
</gene>
<evidence type="ECO:0000256" key="6">
    <source>
        <dbReference type="SAM" id="MobiDB-lite"/>
    </source>
</evidence>
<evidence type="ECO:0000256" key="2">
    <source>
        <dbReference type="ARBA" id="ARBA00011133"/>
    </source>
</evidence>
<dbReference type="GO" id="GO:0006412">
    <property type="term" value="P:translation"/>
    <property type="evidence" value="ECO:0007669"/>
    <property type="project" value="InterPro"/>
</dbReference>
<organism evidence="7 8">
    <name type="scientific">Owenia fusiformis</name>
    <name type="common">Polychaete worm</name>
    <dbReference type="NCBI Taxonomy" id="6347"/>
    <lineage>
        <taxon>Eukaryota</taxon>
        <taxon>Metazoa</taxon>
        <taxon>Spiralia</taxon>
        <taxon>Lophotrochozoa</taxon>
        <taxon>Annelida</taxon>
        <taxon>Polychaeta</taxon>
        <taxon>Sedentaria</taxon>
        <taxon>Canalipalpata</taxon>
        <taxon>Sabellida</taxon>
        <taxon>Oweniida</taxon>
        <taxon>Oweniidae</taxon>
        <taxon>Owenia</taxon>
    </lineage>
</organism>
<comment type="subunit">
    <text evidence="2">Component of the large ribosomal subunit.</text>
</comment>
<dbReference type="PROSITE" id="PS01190">
    <property type="entry name" value="RIBOSOMAL_L36E"/>
    <property type="match status" value="1"/>
</dbReference>
<evidence type="ECO:0000256" key="4">
    <source>
        <dbReference type="ARBA" id="ARBA00023274"/>
    </source>
</evidence>
<evidence type="ECO:0000256" key="3">
    <source>
        <dbReference type="ARBA" id="ARBA00022980"/>
    </source>
</evidence>
<dbReference type="OrthoDB" id="9616667at2759"/>
<dbReference type="GO" id="GO:1990904">
    <property type="term" value="C:ribonucleoprotein complex"/>
    <property type="evidence" value="ECO:0007669"/>
    <property type="project" value="UniProtKB-KW"/>
</dbReference>
<dbReference type="Proteomes" id="UP000749559">
    <property type="component" value="Unassembled WGS sequence"/>
</dbReference>
<evidence type="ECO:0000256" key="5">
    <source>
        <dbReference type="RuleBase" id="RU000665"/>
    </source>
</evidence>
<dbReference type="InterPro" id="IPR038097">
    <property type="entry name" value="Ribosomal_eL36_sf"/>
</dbReference>
<keyword evidence="4 5" id="KW-0687">Ribonucleoprotein</keyword>
<feature type="region of interest" description="Disordered" evidence="6">
    <location>
        <begin position="20"/>
        <end position="39"/>
    </location>
</feature>